<sequence length="359" mass="40782">MPKWSATHEDMEKAEKRMLSNLKCKYEQIQVKVGDNYINTIKVGEGKEPLVLIHGFGAALGFWTASLDHLSQYYTVYAFDLLGFGRSSRPNTSHITTKEEAEKFWTQSIYDWTEEMKLDKFNLLGHSLGGFLAGSFTLNHPDKVKRLVLLDAWGLPTPDPNLQLNFKVKLLSKVISPGLGLVRLSGPKLISKARSDLLMKFNDIHPVIPQDNSVNVIADYIYHSNSQIPATGENLFKLMCLPLGYAANPLQQRLKNIREDIEISFIYGQNSWISSRPGFELKEEMKNVKNVFIVEKAGHHIYIDNLKDFHDSLIKSIPVNVEATIFQENNRIHQQLHELNNTFEQLFPGTPISTAQSIN</sequence>
<dbReference type="Pfam" id="PF00561">
    <property type="entry name" value="Abhydrolase_1"/>
    <property type="match status" value="1"/>
</dbReference>
<keyword evidence="4" id="KW-1185">Reference proteome</keyword>
<comment type="caution">
    <text evidence="3">The sequence shown here is derived from an EMBL/GenBank/DDBJ whole genome shotgun (WGS) entry which is preliminary data.</text>
</comment>
<name>A0A151ZK54_TIELA</name>
<accession>A0A151ZK54</accession>
<organism evidence="3 4">
    <name type="scientific">Tieghemostelium lacteum</name>
    <name type="common">Slime mold</name>
    <name type="synonym">Dictyostelium lacteum</name>
    <dbReference type="NCBI Taxonomy" id="361077"/>
    <lineage>
        <taxon>Eukaryota</taxon>
        <taxon>Amoebozoa</taxon>
        <taxon>Evosea</taxon>
        <taxon>Eumycetozoa</taxon>
        <taxon>Dictyostelia</taxon>
        <taxon>Dictyosteliales</taxon>
        <taxon>Raperosteliaceae</taxon>
        <taxon>Tieghemostelium</taxon>
    </lineage>
</organism>
<dbReference type="GO" id="GO:0052689">
    <property type="term" value="F:carboxylic ester hydrolase activity"/>
    <property type="evidence" value="ECO:0007669"/>
    <property type="project" value="TreeGrafter"/>
</dbReference>
<evidence type="ECO:0000259" key="2">
    <source>
        <dbReference type="Pfam" id="PF00561"/>
    </source>
</evidence>
<reference evidence="3 4" key="1">
    <citation type="submission" date="2015-12" db="EMBL/GenBank/DDBJ databases">
        <title>Dictyostelia acquired genes for synthesis and detection of signals that induce cell-type specialization by lateral gene transfer from prokaryotes.</title>
        <authorList>
            <person name="Gloeckner G."/>
            <person name="Schaap P."/>
        </authorList>
    </citation>
    <scope>NUCLEOTIDE SEQUENCE [LARGE SCALE GENOMIC DNA]</scope>
    <source>
        <strain evidence="3 4">TK</strain>
    </source>
</reference>
<feature type="domain" description="AB hydrolase-1" evidence="2">
    <location>
        <begin position="49"/>
        <end position="162"/>
    </location>
</feature>
<dbReference type="PANTHER" id="PTHR42886:SF29">
    <property type="entry name" value="PUMMELIG, ISOFORM A"/>
    <property type="match status" value="1"/>
</dbReference>
<gene>
    <name evidence="3" type="ORF">DLAC_04487</name>
</gene>
<dbReference type="OMA" id="AFHSMMQ"/>
<dbReference type="SUPFAM" id="SSF53474">
    <property type="entry name" value="alpha/beta-Hydrolases"/>
    <property type="match status" value="1"/>
</dbReference>
<dbReference type="PANTHER" id="PTHR42886">
    <property type="entry name" value="RE40534P-RELATED"/>
    <property type="match status" value="1"/>
</dbReference>
<dbReference type="AlphaFoldDB" id="A0A151ZK54"/>
<dbReference type="Proteomes" id="UP000076078">
    <property type="component" value="Unassembled WGS sequence"/>
</dbReference>
<dbReference type="InParanoid" id="A0A151ZK54"/>
<comment type="similarity">
    <text evidence="1">Belongs to the peptidase S33 family. ABHD4/ABHD5 subfamily.</text>
</comment>
<dbReference type="InterPro" id="IPR029058">
    <property type="entry name" value="AB_hydrolase_fold"/>
</dbReference>
<dbReference type="EMBL" id="LODT01000022">
    <property type="protein sequence ID" value="KYQ94194.1"/>
    <property type="molecule type" value="Genomic_DNA"/>
</dbReference>
<dbReference type="InterPro" id="IPR000073">
    <property type="entry name" value="AB_hydrolase_1"/>
</dbReference>
<dbReference type="Gene3D" id="3.40.50.1820">
    <property type="entry name" value="alpha/beta hydrolase"/>
    <property type="match status" value="1"/>
</dbReference>
<proteinExistence type="inferred from homology"/>
<evidence type="ECO:0000313" key="3">
    <source>
        <dbReference type="EMBL" id="KYQ94194.1"/>
    </source>
</evidence>
<dbReference type="OrthoDB" id="7457040at2759"/>
<evidence type="ECO:0000256" key="1">
    <source>
        <dbReference type="ARBA" id="ARBA00038097"/>
    </source>
</evidence>
<evidence type="ECO:0000313" key="4">
    <source>
        <dbReference type="Proteomes" id="UP000076078"/>
    </source>
</evidence>
<dbReference type="GO" id="GO:0006654">
    <property type="term" value="P:phosphatidic acid biosynthetic process"/>
    <property type="evidence" value="ECO:0007669"/>
    <property type="project" value="TreeGrafter"/>
</dbReference>
<protein>
    <recommendedName>
        <fullName evidence="2">AB hydrolase-1 domain-containing protein</fullName>
    </recommendedName>
</protein>
<dbReference type="GO" id="GO:0055088">
    <property type="term" value="P:lipid homeostasis"/>
    <property type="evidence" value="ECO:0007669"/>
    <property type="project" value="TreeGrafter"/>
</dbReference>
<dbReference type="STRING" id="361077.A0A151ZK54"/>
<dbReference type="GO" id="GO:0042171">
    <property type="term" value="F:lysophosphatidic acid acyltransferase activity"/>
    <property type="evidence" value="ECO:0007669"/>
    <property type="project" value="TreeGrafter"/>
</dbReference>
<dbReference type="PRINTS" id="PR00111">
    <property type="entry name" value="ABHYDROLASE"/>
</dbReference>